<comment type="caution">
    <text evidence="2">The sequence shown here is derived from an EMBL/GenBank/DDBJ whole genome shotgun (WGS) entry which is preliminary data.</text>
</comment>
<evidence type="ECO:0000313" key="3">
    <source>
        <dbReference type="Proteomes" id="UP000824469"/>
    </source>
</evidence>
<dbReference type="EMBL" id="JAHRHJ020000003">
    <property type="protein sequence ID" value="KAH9321971.1"/>
    <property type="molecule type" value="Genomic_DNA"/>
</dbReference>
<organism evidence="2 3">
    <name type="scientific">Taxus chinensis</name>
    <name type="common">Chinese yew</name>
    <name type="synonym">Taxus wallichiana var. chinensis</name>
    <dbReference type="NCBI Taxonomy" id="29808"/>
    <lineage>
        <taxon>Eukaryota</taxon>
        <taxon>Viridiplantae</taxon>
        <taxon>Streptophyta</taxon>
        <taxon>Embryophyta</taxon>
        <taxon>Tracheophyta</taxon>
        <taxon>Spermatophyta</taxon>
        <taxon>Pinopsida</taxon>
        <taxon>Pinidae</taxon>
        <taxon>Conifers II</taxon>
        <taxon>Cupressales</taxon>
        <taxon>Taxaceae</taxon>
        <taxon>Taxus</taxon>
    </lineage>
</organism>
<feature type="non-terminal residue" evidence="2">
    <location>
        <position position="58"/>
    </location>
</feature>
<accession>A0AA38GEN7</accession>
<evidence type="ECO:0000256" key="1">
    <source>
        <dbReference type="SAM" id="MobiDB-lite"/>
    </source>
</evidence>
<keyword evidence="3" id="KW-1185">Reference proteome</keyword>
<dbReference type="AlphaFoldDB" id="A0AA38GEN7"/>
<protein>
    <submittedName>
        <fullName evidence="2">Uncharacterized protein</fullName>
    </submittedName>
</protein>
<feature type="region of interest" description="Disordered" evidence="1">
    <location>
        <begin position="1"/>
        <end position="58"/>
    </location>
</feature>
<feature type="non-terminal residue" evidence="2">
    <location>
        <position position="1"/>
    </location>
</feature>
<evidence type="ECO:0000313" key="2">
    <source>
        <dbReference type="EMBL" id="KAH9321971.1"/>
    </source>
</evidence>
<feature type="compositionally biased region" description="Acidic residues" evidence="1">
    <location>
        <begin position="46"/>
        <end position="58"/>
    </location>
</feature>
<name>A0AA38GEN7_TAXCH</name>
<reference evidence="2 3" key="1">
    <citation type="journal article" date="2021" name="Nat. Plants">
        <title>The Taxus genome provides insights into paclitaxel biosynthesis.</title>
        <authorList>
            <person name="Xiong X."/>
            <person name="Gou J."/>
            <person name="Liao Q."/>
            <person name="Li Y."/>
            <person name="Zhou Q."/>
            <person name="Bi G."/>
            <person name="Li C."/>
            <person name="Du R."/>
            <person name="Wang X."/>
            <person name="Sun T."/>
            <person name="Guo L."/>
            <person name="Liang H."/>
            <person name="Lu P."/>
            <person name="Wu Y."/>
            <person name="Zhang Z."/>
            <person name="Ro D.K."/>
            <person name="Shang Y."/>
            <person name="Huang S."/>
            <person name="Yan J."/>
        </authorList>
    </citation>
    <scope>NUCLEOTIDE SEQUENCE [LARGE SCALE GENOMIC DNA]</scope>
    <source>
        <strain evidence="2">Ta-2019</strain>
    </source>
</reference>
<sequence length="58" mass="6657">ECLTHEKEPSGGEELKPSLVKKKTSPVKKKPRQKRKDHPIIHDLGGEEEDLENILEEK</sequence>
<feature type="compositionally biased region" description="Basic residues" evidence="1">
    <location>
        <begin position="19"/>
        <end position="37"/>
    </location>
</feature>
<gene>
    <name evidence="2" type="ORF">KI387_016610</name>
</gene>
<feature type="compositionally biased region" description="Basic and acidic residues" evidence="1">
    <location>
        <begin position="1"/>
        <end position="16"/>
    </location>
</feature>
<dbReference type="Proteomes" id="UP000824469">
    <property type="component" value="Unassembled WGS sequence"/>
</dbReference>
<proteinExistence type="predicted"/>